<evidence type="ECO:0000313" key="3">
    <source>
        <dbReference type="Proteomes" id="UP001075354"/>
    </source>
</evidence>
<reference evidence="2" key="1">
    <citation type="submission" date="2022-12" db="EMBL/GenBank/DDBJ databases">
        <title>Chromosome-level genome assembly of the bean flower thrips Megalurothrips usitatus.</title>
        <authorList>
            <person name="Ma L."/>
            <person name="Liu Q."/>
            <person name="Li H."/>
            <person name="Cai W."/>
        </authorList>
    </citation>
    <scope>NUCLEOTIDE SEQUENCE</scope>
    <source>
        <strain evidence="2">Cailab_2022a</strain>
    </source>
</reference>
<dbReference type="GO" id="GO:0005634">
    <property type="term" value="C:nucleus"/>
    <property type="evidence" value="ECO:0007669"/>
    <property type="project" value="TreeGrafter"/>
</dbReference>
<dbReference type="InterPro" id="IPR046341">
    <property type="entry name" value="SET_dom_sf"/>
</dbReference>
<dbReference type="PANTHER" id="PTHR46167:SF1">
    <property type="entry name" value="N-LYSINE METHYLTRANSFERASE KMT5A"/>
    <property type="match status" value="1"/>
</dbReference>
<evidence type="ECO:0000259" key="1">
    <source>
        <dbReference type="PROSITE" id="PS50280"/>
    </source>
</evidence>
<dbReference type="SUPFAM" id="SSF82199">
    <property type="entry name" value="SET domain"/>
    <property type="match status" value="1"/>
</dbReference>
<dbReference type="SMART" id="SM00317">
    <property type="entry name" value="SET"/>
    <property type="match status" value="1"/>
</dbReference>
<feature type="domain" description="SET" evidence="1">
    <location>
        <begin position="37"/>
        <end position="158"/>
    </location>
</feature>
<dbReference type="InterPro" id="IPR001214">
    <property type="entry name" value="SET_dom"/>
</dbReference>
<dbReference type="GO" id="GO:0043516">
    <property type="term" value="P:regulation of DNA damage response, signal transduction by p53 class mediator"/>
    <property type="evidence" value="ECO:0007669"/>
    <property type="project" value="TreeGrafter"/>
</dbReference>
<name>A0AAV7X459_9NEOP</name>
<dbReference type="GO" id="GO:0042799">
    <property type="term" value="F:histone H4K20 methyltransferase activity"/>
    <property type="evidence" value="ECO:0007669"/>
    <property type="project" value="TreeGrafter"/>
</dbReference>
<dbReference type="Proteomes" id="UP001075354">
    <property type="component" value="Chromosome 16"/>
</dbReference>
<dbReference type="AlphaFoldDB" id="A0AAV7X459"/>
<dbReference type="PANTHER" id="PTHR46167">
    <property type="entry name" value="N-LYSINE METHYLTRANSFERASE KMT5A"/>
    <property type="match status" value="1"/>
</dbReference>
<dbReference type="InterPro" id="IPR051760">
    <property type="entry name" value="KMT5A"/>
</dbReference>
<evidence type="ECO:0000313" key="2">
    <source>
        <dbReference type="EMBL" id="KAJ1519815.1"/>
    </source>
</evidence>
<sequence>MVVAIVVGSFCSVETAPEVGRCFRITVPSSGLSGWWCAPQVREYGAKGRGVAATRAFPRGAPLLEYAGELTSRREGLRRELAMGPEDGCFLFFFRLGGRQYCIDATAESGRLGRLVNHSRRRANARPRAVLLADGVPRLFLFADRDIARGEEIVFDYGDARPAAVEENPWLKH</sequence>
<dbReference type="PROSITE" id="PS50280">
    <property type="entry name" value="SET"/>
    <property type="match status" value="1"/>
</dbReference>
<dbReference type="GO" id="GO:0006357">
    <property type="term" value="P:regulation of transcription by RNA polymerase II"/>
    <property type="evidence" value="ECO:0007669"/>
    <property type="project" value="TreeGrafter"/>
</dbReference>
<dbReference type="Gene3D" id="2.170.270.10">
    <property type="entry name" value="SET domain"/>
    <property type="match status" value="1"/>
</dbReference>
<keyword evidence="3" id="KW-1185">Reference proteome</keyword>
<dbReference type="Pfam" id="PF00856">
    <property type="entry name" value="SET"/>
    <property type="match status" value="1"/>
</dbReference>
<proteinExistence type="predicted"/>
<protein>
    <recommendedName>
        <fullName evidence="1">SET domain-containing protein</fullName>
    </recommendedName>
</protein>
<accession>A0AAV7X459</accession>
<dbReference type="EMBL" id="JAPTSV010000016">
    <property type="protein sequence ID" value="KAJ1519815.1"/>
    <property type="molecule type" value="Genomic_DNA"/>
</dbReference>
<dbReference type="GO" id="GO:0005700">
    <property type="term" value="C:polytene chromosome"/>
    <property type="evidence" value="ECO:0007669"/>
    <property type="project" value="TreeGrafter"/>
</dbReference>
<organism evidence="2 3">
    <name type="scientific">Megalurothrips usitatus</name>
    <name type="common">bean blossom thrips</name>
    <dbReference type="NCBI Taxonomy" id="439358"/>
    <lineage>
        <taxon>Eukaryota</taxon>
        <taxon>Metazoa</taxon>
        <taxon>Ecdysozoa</taxon>
        <taxon>Arthropoda</taxon>
        <taxon>Hexapoda</taxon>
        <taxon>Insecta</taxon>
        <taxon>Pterygota</taxon>
        <taxon>Neoptera</taxon>
        <taxon>Paraneoptera</taxon>
        <taxon>Thysanoptera</taxon>
        <taxon>Terebrantia</taxon>
        <taxon>Thripoidea</taxon>
        <taxon>Thripidae</taxon>
        <taxon>Megalurothrips</taxon>
    </lineage>
</organism>
<comment type="caution">
    <text evidence="2">The sequence shown here is derived from an EMBL/GenBank/DDBJ whole genome shotgun (WGS) entry which is preliminary data.</text>
</comment>
<gene>
    <name evidence="2" type="ORF">ONE63_005067</name>
</gene>